<accession>A0A7S6ZRQ3</accession>
<evidence type="ECO:0000256" key="4">
    <source>
        <dbReference type="ARBA" id="ARBA00022679"/>
    </source>
</evidence>
<organism evidence="20 21">
    <name type="scientific">Novilysobacter ciconiae</name>
    <dbReference type="NCBI Taxonomy" id="2781022"/>
    <lineage>
        <taxon>Bacteria</taxon>
        <taxon>Pseudomonadati</taxon>
        <taxon>Pseudomonadota</taxon>
        <taxon>Gammaproteobacteria</taxon>
        <taxon>Lysobacterales</taxon>
        <taxon>Lysobacteraceae</taxon>
        <taxon>Novilysobacter</taxon>
    </lineage>
</organism>
<keyword evidence="10 18" id="KW-0269">Exonuclease</keyword>
<keyword evidence="5 18" id="KW-0548">Nucleotidyltransferase</keyword>
<feature type="binding site" evidence="16">
    <location>
        <position position="7"/>
    </location>
    <ligand>
        <name>substrate</name>
    </ligand>
</feature>
<dbReference type="Pfam" id="PF00929">
    <property type="entry name" value="RNase_T"/>
    <property type="match status" value="1"/>
</dbReference>
<dbReference type="InterPro" id="IPR006309">
    <property type="entry name" value="DnaQ_proteo"/>
</dbReference>
<sequence length="239" mass="26354">MRQVILDTETTGLSWERGNRVVEIGCVEFVERRPTGRTYHQYLKPDCAFEPGAQEVTGLTLEFLADKPVFTDVVEEFLEFIAGAELVIHNAAFDVGFLDNELRLAGAQYGCLADRCRIEDSLLLARHRYPGQRNSLDALCRRLGVDNAHRQLHGALLDAQLLAEVYIALTSGQEEIGFAAPGPAAGEQSKASYTADVRLQRPRVVILAPELAAHEARLASLRKKAGRAVWDEVAELAEA</sequence>
<reference evidence="20 21" key="1">
    <citation type="submission" date="2020-10" db="EMBL/GenBank/DDBJ databases">
        <title>complete genome sequencing of Lysobacter sp. H21R20.</title>
        <authorList>
            <person name="Bae J.-W."/>
            <person name="Lee S.-Y."/>
        </authorList>
    </citation>
    <scope>NUCLEOTIDE SEQUENCE [LARGE SCALE GENOMIC DNA]</scope>
    <source>
        <strain evidence="20 21">H21R20</strain>
    </source>
</reference>
<evidence type="ECO:0000256" key="1">
    <source>
        <dbReference type="ARBA" id="ARBA00001936"/>
    </source>
</evidence>
<comment type="cofactor">
    <cofactor evidence="1 18">
        <name>Mn(2+)</name>
        <dbReference type="ChEBI" id="CHEBI:29035"/>
    </cofactor>
</comment>
<evidence type="ECO:0000256" key="5">
    <source>
        <dbReference type="ARBA" id="ARBA00022695"/>
    </source>
</evidence>
<dbReference type="InterPro" id="IPR006054">
    <property type="entry name" value="DnaQ"/>
</dbReference>
<evidence type="ECO:0000256" key="15">
    <source>
        <dbReference type="PIRSR" id="PIRSR606309-1"/>
    </source>
</evidence>
<dbReference type="InterPro" id="IPR012337">
    <property type="entry name" value="RNaseH-like_sf"/>
</dbReference>
<evidence type="ECO:0000256" key="11">
    <source>
        <dbReference type="ARBA" id="ARBA00022842"/>
    </source>
</evidence>
<dbReference type="GO" id="GO:0005829">
    <property type="term" value="C:cytosol"/>
    <property type="evidence" value="ECO:0007669"/>
    <property type="project" value="TreeGrafter"/>
</dbReference>
<dbReference type="EC" id="2.7.7.7" evidence="2 18"/>
<keyword evidence="11 17" id="KW-0460">Magnesium</keyword>
<feature type="active site" description="Proton acceptor" evidence="15">
    <location>
        <position position="153"/>
    </location>
</feature>
<dbReference type="Gene3D" id="3.30.420.10">
    <property type="entry name" value="Ribonuclease H-like superfamily/Ribonuclease H"/>
    <property type="match status" value="1"/>
</dbReference>
<dbReference type="GO" id="GO:0045004">
    <property type="term" value="P:DNA replication proofreading"/>
    <property type="evidence" value="ECO:0007669"/>
    <property type="project" value="TreeGrafter"/>
</dbReference>
<dbReference type="InterPro" id="IPR036397">
    <property type="entry name" value="RNaseH_sf"/>
</dbReference>
<evidence type="ECO:0000256" key="18">
    <source>
        <dbReference type="RuleBase" id="RU364087"/>
    </source>
</evidence>
<dbReference type="CDD" id="cd06131">
    <property type="entry name" value="DNA_pol_III_epsilon_Ecoli_like"/>
    <property type="match status" value="1"/>
</dbReference>
<comment type="cofactor">
    <cofactor evidence="17">
        <name>Mg(2+)</name>
        <dbReference type="ChEBI" id="CHEBI:18420"/>
    </cofactor>
    <cofactor evidence="17">
        <name>Mn(2+)</name>
        <dbReference type="ChEBI" id="CHEBI:29035"/>
    </cofactor>
    <text evidence="17">Binds 2 divalent metal cations. Magnesium or manganese.</text>
</comment>
<dbReference type="SMART" id="SM00479">
    <property type="entry name" value="EXOIII"/>
    <property type="match status" value="1"/>
</dbReference>
<evidence type="ECO:0000256" key="16">
    <source>
        <dbReference type="PIRSR" id="PIRSR606309-2"/>
    </source>
</evidence>
<evidence type="ECO:0000256" key="14">
    <source>
        <dbReference type="ARBA" id="ARBA00049244"/>
    </source>
</evidence>
<evidence type="ECO:0000259" key="19">
    <source>
        <dbReference type="SMART" id="SM00479"/>
    </source>
</evidence>
<dbReference type="NCBIfam" id="TIGR00573">
    <property type="entry name" value="dnaq"/>
    <property type="match status" value="1"/>
</dbReference>
<comment type="subunit">
    <text evidence="18">DNA polymerase III contains a core (composed of alpha, epsilon and theta chains) that associates with a tau subunit. This core dimerizes to form the POLIII' complex. PolIII' associates with the gamma complex (composed of gamma, delta, delta', psi and chi chains) and with the beta chain to form the complete DNA polymerase III complex.</text>
</comment>
<keyword evidence="4 18" id="KW-0808">Transferase</keyword>
<evidence type="ECO:0000256" key="3">
    <source>
        <dbReference type="ARBA" id="ARBA00020352"/>
    </source>
</evidence>
<dbReference type="GO" id="GO:0003887">
    <property type="term" value="F:DNA-directed DNA polymerase activity"/>
    <property type="evidence" value="ECO:0007669"/>
    <property type="project" value="UniProtKB-KW"/>
</dbReference>
<feature type="binding site" evidence="16">
    <location>
        <position position="9"/>
    </location>
    <ligand>
        <name>substrate</name>
    </ligand>
</feature>
<dbReference type="NCBIfam" id="TIGR01406">
    <property type="entry name" value="dnaQ_proteo"/>
    <property type="match status" value="1"/>
</dbReference>
<evidence type="ECO:0000313" key="21">
    <source>
        <dbReference type="Proteomes" id="UP000594059"/>
    </source>
</evidence>
<keyword evidence="6 18" id="KW-0235">DNA replication</keyword>
<keyword evidence="9 18" id="KW-0378">Hydrolase</keyword>
<dbReference type="GO" id="GO:0046872">
    <property type="term" value="F:metal ion binding"/>
    <property type="evidence" value="ECO:0007669"/>
    <property type="project" value="UniProtKB-KW"/>
</dbReference>
<feature type="domain" description="Exonuclease" evidence="19">
    <location>
        <begin position="2"/>
        <end position="175"/>
    </location>
</feature>
<evidence type="ECO:0000256" key="2">
    <source>
        <dbReference type="ARBA" id="ARBA00012417"/>
    </source>
</evidence>
<dbReference type="GO" id="GO:0008408">
    <property type="term" value="F:3'-5' exonuclease activity"/>
    <property type="evidence" value="ECO:0007669"/>
    <property type="project" value="TreeGrafter"/>
</dbReference>
<keyword evidence="8 17" id="KW-0479">Metal-binding</keyword>
<comment type="function">
    <text evidence="18">DNA polymerase III is a complex, multichain enzyme responsible for most of the replicative synthesis in bacteria. The epsilon subunit contain the editing function and is a proofreading 3'-5' exonuclease.</text>
</comment>
<comment type="catalytic activity">
    <reaction evidence="14 18">
        <text>DNA(n) + a 2'-deoxyribonucleoside 5'-triphosphate = DNA(n+1) + diphosphate</text>
        <dbReference type="Rhea" id="RHEA:22508"/>
        <dbReference type="Rhea" id="RHEA-COMP:17339"/>
        <dbReference type="Rhea" id="RHEA-COMP:17340"/>
        <dbReference type="ChEBI" id="CHEBI:33019"/>
        <dbReference type="ChEBI" id="CHEBI:61560"/>
        <dbReference type="ChEBI" id="CHEBI:173112"/>
        <dbReference type="EC" id="2.7.7.7"/>
    </reaction>
</comment>
<evidence type="ECO:0000256" key="7">
    <source>
        <dbReference type="ARBA" id="ARBA00022722"/>
    </source>
</evidence>
<feature type="binding site" evidence="17">
    <location>
        <position position="7"/>
    </location>
    <ligand>
        <name>a divalent metal cation</name>
        <dbReference type="ChEBI" id="CHEBI:60240"/>
        <label>1</label>
        <note>catalytic</note>
    </ligand>
</feature>
<feature type="binding site" evidence="17">
    <location>
        <position position="158"/>
    </location>
    <ligand>
        <name>a divalent metal cation</name>
        <dbReference type="ChEBI" id="CHEBI:60240"/>
        <label>1</label>
        <note>catalytic</note>
    </ligand>
</feature>
<feature type="binding site" evidence="17">
    <location>
        <position position="9"/>
    </location>
    <ligand>
        <name>a divalent metal cation</name>
        <dbReference type="ChEBI" id="CHEBI:60240"/>
        <label>1</label>
        <note>catalytic</note>
    </ligand>
</feature>
<evidence type="ECO:0000256" key="8">
    <source>
        <dbReference type="ARBA" id="ARBA00022723"/>
    </source>
</evidence>
<keyword evidence="12 18" id="KW-0239">DNA-directed DNA polymerase</keyword>
<keyword evidence="7 18" id="KW-0540">Nuclease</keyword>
<proteinExistence type="predicted"/>
<evidence type="ECO:0000256" key="9">
    <source>
        <dbReference type="ARBA" id="ARBA00022801"/>
    </source>
</evidence>
<dbReference type="NCBIfam" id="NF004316">
    <property type="entry name" value="PRK05711.1"/>
    <property type="match status" value="1"/>
</dbReference>
<evidence type="ECO:0000256" key="17">
    <source>
        <dbReference type="PIRSR" id="PIRSR606309-3"/>
    </source>
</evidence>
<dbReference type="InterPro" id="IPR013520">
    <property type="entry name" value="Ribonucl_H"/>
</dbReference>
<dbReference type="EMBL" id="CP063656">
    <property type="protein sequence ID" value="QOW18965.1"/>
    <property type="molecule type" value="Genomic_DNA"/>
</dbReference>
<dbReference type="PANTHER" id="PTHR30231:SF41">
    <property type="entry name" value="DNA POLYMERASE III SUBUNIT EPSILON"/>
    <property type="match status" value="1"/>
</dbReference>
<dbReference type="SUPFAM" id="SSF53098">
    <property type="entry name" value="Ribonuclease H-like"/>
    <property type="match status" value="1"/>
</dbReference>
<dbReference type="FunFam" id="3.30.420.10:FF:000012">
    <property type="entry name" value="DNA polymerase III subunit epsilon"/>
    <property type="match status" value="1"/>
</dbReference>
<dbReference type="AlphaFoldDB" id="A0A7S6ZRQ3"/>
<protein>
    <recommendedName>
        <fullName evidence="3 18">DNA polymerase III subunit epsilon</fullName>
        <ecNumber evidence="2 18">2.7.7.7</ecNumber>
    </recommendedName>
</protein>
<keyword evidence="13 17" id="KW-0464">Manganese</keyword>
<keyword evidence="21" id="KW-1185">Reference proteome</keyword>
<dbReference type="PANTHER" id="PTHR30231">
    <property type="entry name" value="DNA POLYMERASE III SUBUNIT EPSILON"/>
    <property type="match status" value="1"/>
</dbReference>
<feature type="binding site" evidence="16">
    <location>
        <position position="158"/>
    </location>
    <ligand>
        <name>substrate</name>
    </ligand>
</feature>
<evidence type="ECO:0000256" key="13">
    <source>
        <dbReference type="ARBA" id="ARBA00023211"/>
    </source>
</evidence>
<gene>
    <name evidence="18 20" type="primary">dnaQ</name>
    <name evidence="20" type="ORF">INQ41_09845</name>
</gene>
<evidence type="ECO:0000256" key="12">
    <source>
        <dbReference type="ARBA" id="ARBA00022932"/>
    </source>
</evidence>
<dbReference type="Proteomes" id="UP000594059">
    <property type="component" value="Chromosome"/>
</dbReference>
<evidence type="ECO:0000256" key="6">
    <source>
        <dbReference type="ARBA" id="ARBA00022705"/>
    </source>
</evidence>
<dbReference type="KEGG" id="lcic:INQ41_09845"/>
<dbReference type="RefSeq" id="WP_193984053.1">
    <property type="nucleotide sequence ID" value="NZ_CP063656.1"/>
</dbReference>
<evidence type="ECO:0000313" key="20">
    <source>
        <dbReference type="EMBL" id="QOW18965.1"/>
    </source>
</evidence>
<evidence type="ECO:0000256" key="10">
    <source>
        <dbReference type="ARBA" id="ARBA00022839"/>
    </source>
</evidence>
<dbReference type="GO" id="GO:0003677">
    <property type="term" value="F:DNA binding"/>
    <property type="evidence" value="ECO:0007669"/>
    <property type="project" value="InterPro"/>
</dbReference>
<name>A0A7S6ZRQ3_9GAMM</name>